<name>A0A318SL72_9DEIO</name>
<evidence type="ECO:0000313" key="5">
    <source>
        <dbReference type="EMBL" id="PYE53302.1"/>
    </source>
</evidence>
<keyword evidence="2" id="KW-0238">DNA-binding</keyword>
<evidence type="ECO:0000256" key="1">
    <source>
        <dbReference type="ARBA" id="ARBA00008857"/>
    </source>
</evidence>
<dbReference type="InterPro" id="IPR011010">
    <property type="entry name" value="DNA_brk_join_enz"/>
</dbReference>
<evidence type="ECO:0000259" key="4">
    <source>
        <dbReference type="PROSITE" id="PS51898"/>
    </source>
</evidence>
<dbReference type="SUPFAM" id="SSF56349">
    <property type="entry name" value="DNA breaking-rejoining enzymes"/>
    <property type="match status" value="1"/>
</dbReference>
<dbReference type="PANTHER" id="PTHR30349">
    <property type="entry name" value="PHAGE INTEGRASE-RELATED"/>
    <property type="match status" value="1"/>
</dbReference>
<evidence type="ECO:0000256" key="3">
    <source>
        <dbReference type="ARBA" id="ARBA00023172"/>
    </source>
</evidence>
<dbReference type="CDD" id="cd00397">
    <property type="entry name" value="DNA_BRE_C"/>
    <property type="match status" value="1"/>
</dbReference>
<organism evidence="5 6">
    <name type="scientific">Deinococcus yavapaiensis KR-236</name>
    <dbReference type="NCBI Taxonomy" id="694435"/>
    <lineage>
        <taxon>Bacteria</taxon>
        <taxon>Thermotogati</taxon>
        <taxon>Deinococcota</taxon>
        <taxon>Deinococci</taxon>
        <taxon>Deinococcales</taxon>
        <taxon>Deinococcaceae</taxon>
        <taxon>Deinococcus</taxon>
    </lineage>
</organism>
<evidence type="ECO:0000256" key="2">
    <source>
        <dbReference type="ARBA" id="ARBA00023125"/>
    </source>
</evidence>
<dbReference type="RefSeq" id="WP_170131034.1">
    <property type="nucleotide sequence ID" value="NZ_QJSX01000009.1"/>
</dbReference>
<dbReference type="PROSITE" id="PS51898">
    <property type="entry name" value="TYR_RECOMBINASE"/>
    <property type="match status" value="1"/>
</dbReference>
<evidence type="ECO:0000313" key="6">
    <source>
        <dbReference type="Proteomes" id="UP000248326"/>
    </source>
</evidence>
<dbReference type="InterPro" id="IPR013762">
    <property type="entry name" value="Integrase-like_cat_sf"/>
</dbReference>
<sequence length="165" mass="18339">MTPPSSPYFFDSGVRASELAALDLTDVKPEGYVVVRHGKGGKSRAVPVERGTIKAIRLYVTTERDEDAPHRTLFLANGEPMARATLDKLLDRLCRLADLPRLSAHAFRRGFGVQYLRNGGDVFTLQRIFGHTSLEMSNRYALLNGDDLKQAHRRASPMRTVNGEG</sequence>
<dbReference type="GO" id="GO:0003677">
    <property type="term" value="F:DNA binding"/>
    <property type="evidence" value="ECO:0007669"/>
    <property type="project" value="UniProtKB-KW"/>
</dbReference>
<feature type="domain" description="Tyr recombinase" evidence="4">
    <location>
        <begin position="1"/>
        <end position="153"/>
    </location>
</feature>
<dbReference type="InterPro" id="IPR002104">
    <property type="entry name" value="Integrase_catalytic"/>
</dbReference>
<keyword evidence="3" id="KW-0233">DNA recombination</keyword>
<keyword evidence="6" id="KW-1185">Reference proteome</keyword>
<comment type="similarity">
    <text evidence="1">Belongs to the 'phage' integrase family.</text>
</comment>
<dbReference type="EMBL" id="QJSX01000009">
    <property type="protein sequence ID" value="PYE53302.1"/>
    <property type="molecule type" value="Genomic_DNA"/>
</dbReference>
<protein>
    <submittedName>
        <fullName evidence="5">Phage integrase family protein</fullName>
    </submittedName>
</protein>
<dbReference type="Pfam" id="PF00589">
    <property type="entry name" value="Phage_integrase"/>
    <property type="match status" value="1"/>
</dbReference>
<dbReference type="AlphaFoldDB" id="A0A318SL72"/>
<dbReference type="Gene3D" id="1.10.443.10">
    <property type="entry name" value="Intergrase catalytic core"/>
    <property type="match status" value="1"/>
</dbReference>
<reference evidence="5 6" key="1">
    <citation type="submission" date="2018-06" db="EMBL/GenBank/DDBJ databases">
        <title>Genomic Encyclopedia of Type Strains, Phase IV (KMG-IV): sequencing the most valuable type-strain genomes for metagenomic binning, comparative biology and taxonomic classification.</title>
        <authorList>
            <person name="Goeker M."/>
        </authorList>
    </citation>
    <scope>NUCLEOTIDE SEQUENCE [LARGE SCALE GENOMIC DNA]</scope>
    <source>
        <strain evidence="5 6">DSM 18048</strain>
    </source>
</reference>
<proteinExistence type="inferred from homology"/>
<comment type="caution">
    <text evidence="5">The sequence shown here is derived from an EMBL/GenBank/DDBJ whole genome shotgun (WGS) entry which is preliminary data.</text>
</comment>
<accession>A0A318SL72</accession>
<dbReference type="PANTHER" id="PTHR30349:SF41">
    <property type="entry name" value="INTEGRASE_RECOMBINASE PROTEIN MJ0367-RELATED"/>
    <property type="match status" value="1"/>
</dbReference>
<dbReference type="GO" id="GO:0015074">
    <property type="term" value="P:DNA integration"/>
    <property type="evidence" value="ECO:0007669"/>
    <property type="project" value="InterPro"/>
</dbReference>
<gene>
    <name evidence="5" type="ORF">DES52_10974</name>
</gene>
<dbReference type="GO" id="GO:0006310">
    <property type="term" value="P:DNA recombination"/>
    <property type="evidence" value="ECO:0007669"/>
    <property type="project" value="UniProtKB-KW"/>
</dbReference>
<dbReference type="Proteomes" id="UP000248326">
    <property type="component" value="Unassembled WGS sequence"/>
</dbReference>
<dbReference type="InterPro" id="IPR050090">
    <property type="entry name" value="Tyrosine_recombinase_XerCD"/>
</dbReference>